<dbReference type="Gene3D" id="3.40.190.10">
    <property type="entry name" value="Periplasmic binding protein-like II"/>
    <property type="match status" value="1"/>
</dbReference>
<reference evidence="3 4" key="1">
    <citation type="journal article" date="2012" name="BMC Genomics">
        <title>Comparative genomics of the classical Bordetella subspecies: the evolution and exchange of virulence-associated diversity amongst closely related pathogens.</title>
        <authorList>
            <person name="Park J."/>
            <person name="Zhang Y."/>
            <person name="Buboltz A.M."/>
            <person name="Zhang X."/>
            <person name="Schuster S.C."/>
            <person name="Ahuja U."/>
            <person name="Liu M."/>
            <person name="Miller J.F."/>
            <person name="Sebaihia M."/>
            <person name="Bentley S.D."/>
            <person name="Parkhill J."/>
            <person name="Harvill E.T."/>
        </authorList>
    </citation>
    <scope>NUCLEOTIDE SEQUENCE [LARGE SCALE GENOMIC DNA]</scope>
    <source>
        <strain evidence="3 4">253</strain>
    </source>
</reference>
<dbReference type="Proteomes" id="UP000007564">
    <property type="component" value="Chromosome"/>
</dbReference>
<accession>A0A0C6P856</accession>
<dbReference type="Pfam" id="PF03401">
    <property type="entry name" value="TctC"/>
    <property type="match status" value="1"/>
</dbReference>
<dbReference type="PANTHER" id="PTHR42928:SF5">
    <property type="entry name" value="BLR1237 PROTEIN"/>
    <property type="match status" value="1"/>
</dbReference>
<organism evidence="3 4">
    <name type="scientific">Bordetella bronchiseptica 253</name>
    <dbReference type="NCBI Taxonomy" id="568707"/>
    <lineage>
        <taxon>Bacteria</taxon>
        <taxon>Pseudomonadati</taxon>
        <taxon>Pseudomonadota</taxon>
        <taxon>Betaproteobacteria</taxon>
        <taxon>Burkholderiales</taxon>
        <taxon>Alcaligenaceae</taxon>
        <taxon>Bordetella</taxon>
    </lineage>
</organism>
<evidence type="ECO:0000313" key="4">
    <source>
        <dbReference type="Proteomes" id="UP000007564"/>
    </source>
</evidence>
<dbReference type="PANTHER" id="PTHR42928">
    <property type="entry name" value="TRICARBOXYLATE-BINDING PROTEIN"/>
    <property type="match status" value="1"/>
</dbReference>
<feature type="chain" id="PRO_5002189968" evidence="2">
    <location>
        <begin position="23"/>
        <end position="323"/>
    </location>
</feature>
<sequence>MKRYAGILLGMLLAAPVAPALAADNWPSQPIRFVVPFPPGGPTDLMARLISEPLSKKLGTSVIVENKAGAAGNVGSAQVAKSAPDGYTILLAASGNMSVNQTLFKSLPYDPIKDFASIIQISRFPLVLEVNPESGIKTVAEYIAYTKANPGKATFGSAGNGSPQHLGGELFKTLTQTPLQHIPYKGAGPALNDLIGGQILSMFDILGSSIQHINSKRLTPIAITTKARSPLLPDVPTIDESGLPGFDYYAWHGIVAPAGTPPEVIARYNTALNEIFADPAFRTRWEAIGSDVVGGTPAQFDTLVRSEAERLGGLVRQLGVQLD</sequence>
<dbReference type="PIRSF" id="PIRSF017082">
    <property type="entry name" value="YflP"/>
    <property type="match status" value="1"/>
</dbReference>
<dbReference type="AlphaFoldDB" id="A0A0C6P856"/>
<dbReference type="KEGG" id="bbh:BN112_2355"/>
<comment type="similarity">
    <text evidence="1">Belongs to the UPF0065 (bug) family.</text>
</comment>
<dbReference type="HOGENOM" id="CLU_045683_0_0_4"/>
<evidence type="ECO:0000256" key="2">
    <source>
        <dbReference type="SAM" id="SignalP"/>
    </source>
</evidence>
<dbReference type="InterPro" id="IPR042100">
    <property type="entry name" value="Bug_dom1"/>
</dbReference>
<feature type="signal peptide" evidence="2">
    <location>
        <begin position="1"/>
        <end position="22"/>
    </location>
</feature>
<evidence type="ECO:0000313" key="3">
    <source>
        <dbReference type="EMBL" id="CCJ54272.1"/>
    </source>
</evidence>
<name>A0A0C6P856_BORBO</name>
<dbReference type="RefSeq" id="WP_003808874.1">
    <property type="nucleotide sequence ID" value="NC_019382.1"/>
</dbReference>
<dbReference type="GeneID" id="56480235"/>
<dbReference type="EMBL" id="HE965806">
    <property type="protein sequence ID" value="CCJ54272.1"/>
    <property type="molecule type" value="Genomic_DNA"/>
</dbReference>
<evidence type="ECO:0000256" key="1">
    <source>
        <dbReference type="ARBA" id="ARBA00006987"/>
    </source>
</evidence>
<keyword evidence="2" id="KW-0732">Signal</keyword>
<dbReference type="Gene3D" id="3.40.190.150">
    <property type="entry name" value="Bordetella uptake gene, domain 1"/>
    <property type="match status" value="1"/>
</dbReference>
<protein>
    <submittedName>
        <fullName evidence="3">Putative exported protein</fullName>
    </submittedName>
</protein>
<dbReference type="SUPFAM" id="SSF53850">
    <property type="entry name" value="Periplasmic binding protein-like II"/>
    <property type="match status" value="1"/>
</dbReference>
<dbReference type="OrthoDB" id="9125369at2"/>
<proteinExistence type="inferred from homology"/>
<dbReference type="InterPro" id="IPR005064">
    <property type="entry name" value="BUG"/>
</dbReference>
<dbReference type="CDD" id="cd13578">
    <property type="entry name" value="PBP2_Bug27"/>
    <property type="match status" value="1"/>
</dbReference>
<gene>
    <name evidence="3" type="ORF">BN112_2355</name>
</gene>